<keyword evidence="4" id="KW-1185">Reference proteome</keyword>
<dbReference type="Pfam" id="PF02953">
    <property type="entry name" value="zf-Tim10_DDP"/>
    <property type="match status" value="1"/>
</dbReference>
<keyword evidence="1" id="KW-1015">Disulfide bond</keyword>
<dbReference type="InterPro" id="IPR004217">
    <property type="entry name" value="Tim10-like"/>
</dbReference>
<dbReference type="InterPro" id="IPR035427">
    <property type="entry name" value="Tim10-like_dom_sf"/>
</dbReference>
<keyword evidence="1" id="KW-0472">Membrane</keyword>
<dbReference type="Proteomes" id="UP000053237">
    <property type="component" value="Unassembled WGS sequence"/>
</dbReference>
<evidence type="ECO:0000313" key="3">
    <source>
        <dbReference type="EMBL" id="CCI10543.1"/>
    </source>
</evidence>
<comment type="function">
    <text evidence="1">Mitochondrial intermembrane chaperone that participates in the import and insertion of some multi-pass transmembrane proteins into the mitochondrial inner membrane. Also required for the transfer of beta-barrel precursors from the TOM complex to the sorting and assembly machinery (SAM complex) of the outer membrane. Acts as a chaperone-like protein that protects the hydrophobic precursors from aggregation and guide them through the mitochondrial intermembrane space.</text>
</comment>
<protein>
    <recommendedName>
        <fullName evidence="1">Mitochondrial import inner membrane translocase subunit</fullName>
    </recommendedName>
</protein>
<comment type="domain">
    <text evidence="1">The twin CX3C motif contains 4 conserved Cys residues that form 2 disulfide bonds in the mitochondrial intermembrane space.</text>
</comment>
<comment type="caution">
    <text evidence="3">The sequence shown here is derived from an EMBL/GenBank/DDBJ whole genome shotgun (WGS) entry which is preliminary data.</text>
</comment>
<comment type="subunit">
    <text evidence="1">Heterohexamer.</text>
</comment>
<dbReference type="GO" id="GO:0005743">
    <property type="term" value="C:mitochondrial inner membrane"/>
    <property type="evidence" value="ECO:0007669"/>
    <property type="project" value="UniProtKB-SubCell"/>
</dbReference>
<dbReference type="EMBL" id="CAIX01000285">
    <property type="protein sequence ID" value="CCI10543.1"/>
    <property type="molecule type" value="Genomic_DNA"/>
</dbReference>
<gene>
    <name evidence="3" type="ORF">BN9_105760</name>
</gene>
<feature type="domain" description="Tim10-like" evidence="2">
    <location>
        <begin position="19"/>
        <end position="76"/>
    </location>
</feature>
<keyword evidence="1" id="KW-0813">Transport</keyword>
<dbReference type="STRING" id="65357.A0A024FTT4"/>
<keyword evidence="1" id="KW-0143">Chaperone</keyword>
<comment type="subcellular location">
    <subcellularLocation>
        <location evidence="1">Mitochondrion inner membrane</location>
        <topology evidence="1">Peripheral membrane protein</topology>
        <orientation evidence="1">Intermembrane side</orientation>
    </subcellularLocation>
</comment>
<evidence type="ECO:0000256" key="1">
    <source>
        <dbReference type="RuleBase" id="RU367043"/>
    </source>
</evidence>
<dbReference type="GO" id="GO:0015031">
    <property type="term" value="P:protein transport"/>
    <property type="evidence" value="ECO:0007669"/>
    <property type="project" value="UniProtKB-KW"/>
</dbReference>
<dbReference type="SUPFAM" id="SSF144122">
    <property type="entry name" value="Tim10-like"/>
    <property type="match status" value="1"/>
</dbReference>
<keyword evidence="1" id="KW-0811">Translocation</keyword>
<proteinExistence type="inferred from homology"/>
<evidence type="ECO:0000313" key="4">
    <source>
        <dbReference type="Proteomes" id="UP000053237"/>
    </source>
</evidence>
<keyword evidence="1" id="KW-0653">Protein transport</keyword>
<keyword evidence="1" id="KW-0496">Mitochondrion</keyword>
<dbReference type="Gene3D" id="1.10.287.810">
    <property type="entry name" value="Mitochondrial import inner membrane translocase subunit tim13 like domains"/>
    <property type="match status" value="1"/>
</dbReference>
<dbReference type="OrthoDB" id="7813104at2759"/>
<sequence>MSDTEITPTQQNELRMRFRQEAVTQAIEELSVNIQMKCFEKCVSKPSGKLDSKQQNCVALCVNRYIDTLNVVSQTMVGTQS</sequence>
<evidence type="ECO:0000259" key="2">
    <source>
        <dbReference type="Pfam" id="PF02953"/>
    </source>
</evidence>
<dbReference type="InParanoid" id="A0A024FTT4"/>
<dbReference type="AlphaFoldDB" id="A0A024FTT4"/>
<comment type="similarity">
    <text evidence="1">Belongs to the small Tim family.</text>
</comment>
<reference evidence="3 4" key="1">
    <citation type="submission" date="2012-05" db="EMBL/GenBank/DDBJ databases">
        <title>Recombination and specialization in a pathogen metapopulation.</title>
        <authorList>
            <person name="Gardiner A."/>
            <person name="Kemen E."/>
            <person name="Schultz-Larsen T."/>
            <person name="MacLean D."/>
            <person name="Van Oosterhout C."/>
            <person name="Jones J.D.G."/>
        </authorList>
    </citation>
    <scope>NUCLEOTIDE SEQUENCE [LARGE SCALE GENOMIC DNA]</scope>
    <source>
        <strain evidence="3 4">Ac Nc2</strain>
    </source>
</reference>
<accession>A0A024FTT4</accession>
<keyword evidence="1" id="KW-0999">Mitochondrion inner membrane</keyword>
<name>A0A024FTT4_9STRA</name>
<organism evidence="3 4">
    <name type="scientific">Albugo candida</name>
    <dbReference type="NCBI Taxonomy" id="65357"/>
    <lineage>
        <taxon>Eukaryota</taxon>
        <taxon>Sar</taxon>
        <taxon>Stramenopiles</taxon>
        <taxon>Oomycota</taxon>
        <taxon>Peronosporomycetes</taxon>
        <taxon>Albuginales</taxon>
        <taxon>Albuginaceae</taxon>
        <taxon>Albugo</taxon>
    </lineage>
</organism>